<dbReference type="Proteomes" id="UP001055156">
    <property type="component" value="Unassembled WGS sequence"/>
</dbReference>
<dbReference type="RefSeq" id="WP_238311507.1">
    <property type="nucleotide sequence ID" value="NZ_BPQV01000007.1"/>
</dbReference>
<evidence type="ECO:0000313" key="3">
    <source>
        <dbReference type="EMBL" id="GJE27703.1"/>
    </source>
</evidence>
<name>A0ABQ4T8P6_METOR</name>
<evidence type="ECO:0000313" key="4">
    <source>
        <dbReference type="Proteomes" id="UP001055156"/>
    </source>
</evidence>
<dbReference type="EMBL" id="BPQV01000007">
    <property type="protein sequence ID" value="GJE27703.1"/>
    <property type="molecule type" value="Genomic_DNA"/>
</dbReference>
<keyword evidence="2" id="KW-0732">Signal</keyword>
<feature type="signal peptide" evidence="2">
    <location>
        <begin position="1"/>
        <end position="25"/>
    </location>
</feature>
<sequence length="218" mass="21856">MRRALGIAMALVVAAGPLGAGNAAAQSGNFFKNLFEGGGNGAPTLAGPQAQDPSDVYCPAVEVADGAAVLRSGGADSMSLRHQIGFGQLSRECAPGPDGSVRVKVGVQIRALLGPAGAPGRFEAPLTITLKYNEKVLSSRSRRVGVTIPAGAAQGSEAVVEDGFTVPAEAAIGYDIVVSLSGAPAREKHKRTSKARKPATDAPAPSAAADGASESSPQ</sequence>
<evidence type="ECO:0000256" key="2">
    <source>
        <dbReference type="SAM" id="SignalP"/>
    </source>
</evidence>
<feature type="compositionally biased region" description="Basic residues" evidence="1">
    <location>
        <begin position="187"/>
        <end position="197"/>
    </location>
</feature>
<organism evidence="3 4">
    <name type="scientific">Methylobacterium organophilum</name>
    <dbReference type="NCBI Taxonomy" id="410"/>
    <lineage>
        <taxon>Bacteria</taxon>
        <taxon>Pseudomonadati</taxon>
        <taxon>Pseudomonadota</taxon>
        <taxon>Alphaproteobacteria</taxon>
        <taxon>Hyphomicrobiales</taxon>
        <taxon>Methylobacteriaceae</taxon>
        <taxon>Methylobacterium</taxon>
    </lineage>
</organism>
<evidence type="ECO:0000256" key="1">
    <source>
        <dbReference type="SAM" id="MobiDB-lite"/>
    </source>
</evidence>
<feature type="region of interest" description="Disordered" evidence="1">
    <location>
        <begin position="183"/>
        <end position="218"/>
    </location>
</feature>
<reference evidence="3" key="1">
    <citation type="journal article" date="2021" name="Front. Microbiol.">
        <title>Comprehensive Comparative Genomics and Phenotyping of Methylobacterium Species.</title>
        <authorList>
            <person name="Alessa O."/>
            <person name="Ogura Y."/>
            <person name="Fujitani Y."/>
            <person name="Takami H."/>
            <person name="Hayashi T."/>
            <person name="Sahin N."/>
            <person name="Tani A."/>
        </authorList>
    </citation>
    <scope>NUCLEOTIDE SEQUENCE</scope>
    <source>
        <strain evidence="3">NBRC 15689</strain>
    </source>
</reference>
<reference evidence="3" key="2">
    <citation type="submission" date="2021-08" db="EMBL/GenBank/DDBJ databases">
        <authorList>
            <person name="Tani A."/>
            <person name="Ola A."/>
            <person name="Ogura Y."/>
            <person name="Katsura K."/>
            <person name="Hayashi T."/>
        </authorList>
    </citation>
    <scope>NUCLEOTIDE SEQUENCE</scope>
    <source>
        <strain evidence="3">NBRC 15689</strain>
    </source>
</reference>
<proteinExistence type="predicted"/>
<comment type="caution">
    <text evidence="3">The sequence shown here is derived from an EMBL/GenBank/DDBJ whole genome shotgun (WGS) entry which is preliminary data.</text>
</comment>
<keyword evidence="4" id="KW-1185">Reference proteome</keyword>
<gene>
    <name evidence="3" type="ORF">LKMONMHP_2564</name>
</gene>
<accession>A0ABQ4T8P6</accession>
<feature type="chain" id="PRO_5046303776" evidence="2">
    <location>
        <begin position="26"/>
        <end position="218"/>
    </location>
</feature>
<feature type="compositionally biased region" description="Low complexity" evidence="1">
    <location>
        <begin position="200"/>
        <end position="218"/>
    </location>
</feature>
<protein>
    <submittedName>
        <fullName evidence="3">Uncharacterized protein</fullName>
    </submittedName>
</protein>